<dbReference type="GO" id="GO:1990904">
    <property type="term" value="C:ribonucleoprotein complex"/>
    <property type="evidence" value="ECO:0007669"/>
    <property type="project" value="UniProtKB-KW"/>
</dbReference>
<evidence type="ECO:0000313" key="11">
    <source>
        <dbReference type="Proteomes" id="UP000199256"/>
    </source>
</evidence>
<dbReference type="GO" id="GO:0005737">
    <property type="term" value="C:cytoplasm"/>
    <property type="evidence" value="ECO:0007669"/>
    <property type="project" value="UniProtKB-ARBA"/>
</dbReference>
<evidence type="ECO:0000256" key="6">
    <source>
        <dbReference type="ARBA" id="ARBA00035258"/>
    </source>
</evidence>
<keyword evidence="3 8" id="KW-0694">RNA-binding</keyword>
<dbReference type="FunFam" id="3.30.1490.10:FF:000001">
    <property type="entry name" value="30S ribosomal protein S8"/>
    <property type="match status" value="1"/>
</dbReference>
<keyword evidence="5 8" id="KW-0687">Ribonucleoprotein</keyword>
<dbReference type="GO" id="GO:0019843">
    <property type="term" value="F:rRNA binding"/>
    <property type="evidence" value="ECO:0007669"/>
    <property type="project" value="UniProtKB-UniRule"/>
</dbReference>
<dbReference type="OrthoDB" id="9802617at2"/>
<evidence type="ECO:0000256" key="5">
    <source>
        <dbReference type="ARBA" id="ARBA00023274"/>
    </source>
</evidence>
<evidence type="ECO:0000313" key="10">
    <source>
        <dbReference type="EMBL" id="SEK56896.1"/>
    </source>
</evidence>
<dbReference type="Gene3D" id="3.30.1370.30">
    <property type="match status" value="1"/>
</dbReference>
<proteinExistence type="inferred from homology"/>
<evidence type="ECO:0000256" key="9">
    <source>
        <dbReference type="RuleBase" id="RU003660"/>
    </source>
</evidence>
<dbReference type="Pfam" id="PF00410">
    <property type="entry name" value="Ribosomal_S8"/>
    <property type="match status" value="1"/>
</dbReference>
<keyword evidence="11" id="KW-1185">Reference proteome</keyword>
<sequence>MSMTDPVADLLTRIRNGQRAAKTEITLPASKLKVAIARVLKDEGYVADVVVDEQEKKPVMTVKLKYFQGKPVIETIKRVSRPGLRIYRSKDDLPTVIGGLGVAVISTSGGVMTERQARAQGQGGEVLCVVS</sequence>
<comment type="subunit">
    <text evidence="7 8">Part of the 30S ribosomal subunit. Contacts proteins S5 and S12.</text>
</comment>
<dbReference type="STRING" id="1396821.SAMN05444515_10314"/>
<keyword evidence="4 8" id="KW-0689">Ribosomal protein</keyword>
<name>A0A1H7I2X6_9GAMM</name>
<dbReference type="InterPro" id="IPR047863">
    <property type="entry name" value="Ribosomal_uS8_CS"/>
</dbReference>
<dbReference type="PROSITE" id="PS00053">
    <property type="entry name" value="RIBOSOMAL_S8"/>
    <property type="match status" value="1"/>
</dbReference>
<dbReference type="PANTHER" id="PTHR11758">
    <property type="entry name" value="40S RIBOSOMAL PROTEIN S15A"/>
    <property type="match status" value="1"/>
</dbReference>
<dbReference type="EMBL" id="FOAA01000003">
    <property type="protein sequence ID" value="SEK56896.1"/>
    <property type="molecule type" value="Genomic_DNA"/>
</dbReference>
<dbReference type="RefSeq" id="WP_090251224.1">
    <property type="nucleotide sequence ID" value="NZ_FOAA01000003.1"/>
</dbReference>
<dbReference type="GO" id="GO:0005840">
    <property type="term" value="C:ribosome"/>
    <property type="evidence" value="ECO:0007669"/>
    <property type="project" value="UniProtKB-KW"/>
</dbReference>
<keyword evidence="2 8" id="KW-0699">rRNA-binding</keyword>
<dbReference type="Proteomes" id="UP000199256">
    <property type="component" value="Unassembled WGS sequence"/>
</dbReference>
<protein>
    <recommendedName>
        <fullName evidence="6 8">Small ribosomal subunit protein uS8</fullName>
    </recommendedName>
</protein>
<comment type="similarity">
    <text evidence="1 8 9">Belongs to the universal ribosomal protein uS8 family.</text>
</comment>
<comment type="function">
    <text evidence="8">One of the primary rRNA binding proteins, it binds directly to 16S rRNA central domain where it helps coordinate assembly of the platform of the 30S subunit.</text>
</comment>
<evidence type="ECO:0000256" key="2">
    <source>
        <dbReference type="ARBA" id="ARBA00022730"/>
    </source>
</evidence>
<reference evidence="11" key="1">
    <citation type="submission" date="2016-10" db="EMBL/GenBank/DDBJ databases">
        <authorList>
            <person name="Varghese N."/>
            <person name="Submissions S."/>
        </authorList>
    </citation>
    <scope>NUCLEOTIDE SEQUENCE [LARGE SCALE GENOMIC DNA]</scope>
    <source>
        <strain evidence="11">DSM 241</strain>
    </source>
</reference>
<dbReference type="AlphaFoldDB" id="A0A1H7I2X6"/>
<dbReference type="InterPro" id="IPR035987">
    <property type="entry name" value="Ribosomal_uS8_sf"/>
</dbReference>
<dbReference type="Gene3D" id="3.30.1490.10">
    <property type="match status" value="1"/>
</dbReference>
<evidence type="ECO:0000256" key="3">
    <source>
        <dbReference type="ARBA" id="ARBA00022884"/>
    </source>
</evidence>
<dbReference type="FunFam" id="3.30.1370.30:FF:000002">
    <property type="entry name" value="30S ribosomal protein S8"/>
    <property type="match status" value="1"/>
</dbReference>
<evidence type="ECO:0000256" key="1">
    <source>
        <dbReference type="ARBA" id="ARBA00006471"/>
    </source>
</evidence>
<evidence type="ECO:0000256" key="8">
    <source>
        <dbReference type="HAMAP-Rule" id="MF_01302"/>
    </source>
</evidence>
<dbReference type="SUPFAM" id="SSF56047">
    <property type="entry name" value="Ribosomal protein S8"/>
    <property type="match status" value="1"/>
</dbReference>
<dbReference type="HAMAP" id="MF_01302_B">
    <property type="entry name" value="Ribosomal_uS8_B"/>
    <property type="match status" value="1"/>
</dbReference>
<gene>
    <name evidence="8" type="primary">rpsH</name>
    <name evidence="10" type="ORF">SAMN05444515_10314</name>
</gene>
<organism evidence="10 11">
    <name type="scientific">Ectothiorhodospira marina</name>
    <dbReference type="NCBI Taxonomy" id="1396821"/>
    <lineage>
        <taxon>Bacteria</taxon>
        <taxon>Pseudomonadati</taxon>
        <taxon>Pseudomonadota</taxon>
        <taxon>Gammaproteobacteria</taxon>
        <taxon>Chromatiales</taxon>
        <taxon>Ectothiorhodospiraceae</taxon>
        <taxon>Ectothiorhodospira</taxon>
    </lineage>
</organism>
<accession>A0A1H7I2X6</accession>
<dbReference type="NCBIfam" id="NF001109">
    <property type="entry name" value="PRK00136.1"/>
    <property type="match status" value="1"/>
</dbReference>
<dbReference type="GO" id="GO:0003735">
    <property type="term" value="F:structural constituent of ribosome"/>
    <property type="evidence" value="ECO:0007669"/>
    <property type="project" value="InterPro"/>
</dbReference>
<evidence type="ECO:0000256" key="4">
    <source>
        <dbReference type="ARBA" id="ARBA00022980"/>
    </source>
</evidence>
<evidence type="ECO:0000256" key="7">
    <source>
        <dbReference type="ARBA" id="ARBA00046740"/>
    </source>
</evidence>
<dbReference type="GO" id="GO:0006412">
    <property type="term" value="P:translation"/>
    <property type="evidence" value="ECO:0007669"/>
    <property type="project" value="UniProtKB-UniRule"/>
</dbReference>
<dbReference type="InterPro" id="IPR000630">
    <property type="entry name" value="Ribosomal_uS8"/>
</dbReference>